<reference evidence="3 4" key="1">
    <citation type="submission" date="2023-08" db="EMBL/GenBank/DDBJ databases">
        <title>Black Yeasts Isolated from many extreme environments.</title>
        <authorList>
            <person name="Coleine C."/>
            <person name="Stajich J.E."/>
            <person name="Selbmann L."/>
        </authorList>
    </citation>
    <scope>NUCLEOTIDE SEQUENCE [LARGE SCALE GENOMIC DNA]</scope>
    <source>
        <strain evidence="3 4">CCFEE 5885</strain>
    </source>
</reference>
<keyword evidence="2" id="KW-0472">Membrane</keyword>
<accession>A0ABR0KH13</accession>
<sequence length="478" mass="52820">MTCLLPHRAPYVCKACRSTQTSRTILRTFASSSRRSASLREQLRERERSEGNKTKQSVSVAQRIGDAASKTFQRAQQATPQPSTVQPDGPVAQPAPPSQSTQSTHYVANPRQELRKIQEDALSILESDRIPDEAAVLDLLARAQLLANANALSNTPQTQTRTRTQTVSPTPQEETTGPLKQSSKSDLFGDLSEAPSSSPSSQPSAPKATSPTSTPHNSNTTTDQESHALQLAKTLYTLLEDPKLYISEPILTSYVTTICTLHLPQYLPKIFHLYAHKPIPKPNSYPIQYRTPWSRAPKYGVPPALVKTAMETAILAKDMPLCISIIDTTVATPSFQSAKFLRRAALPLSLAVSVVPLSYSLSTTAAATQLSWDPDTFFYMCIAGGTAYLGTMGALLFVTVTTWNDHHKRVRWVPGTGLAVRWLREDERYWFDRVAQGWGFEDENRHGEEGGAEWSGLREVCGRRWLEVDRSSLLPGML</sequence>
<gene>
    <name evidence="3" type="ORF">LTR24_003468</name>
</gene>
<feature type="region of interest" description="Disordered" evidence="1">
    <location>
        <begin position="31"/>
        <end position="106"/>
    </location>
</feature>
<dbReference type="EMBL" id="JAVRRG010000032">
    <property type="protein sequence ID" value="KAK5094768.1"/>
    <property type="molecule type" value="Genomic_DNA"/>
</dbReference>
<keyword evidence="2" id="KW-1133">Transmembrane helix</keyword>
<keyword evidence="2" id="KW-0812">Transmembrane</keyword>
<comment type="caution">
    <text evidence="3">The sequence shown here is derived from an EMBL/GenBank/DDBJ whole genome shotgun (WGS) entry which is preliminary data.</text>
</comment>
<feature type="compositionally biased region" description="Low complexity" evidence="1">
    <location>
        <begin position="192"/>
        <end position="222"/>
    </location>
</feature>
<feature type="transmembrane region" description="Helical" evidence="2">
    <location>
        <begin position="377"/>
        <end position="401"/>
    </location>
</feature>
<feature type="transmembrane region" description="Helical" evidence="2">
    <location>
        <begin position="344"/>
        <end position="365"/>
    </location>
</feature>
<evidence type="ECO:0000256" key="2">
    <source>
        <dbReference type="SAM" id="Phobius"/>
    </source>
</evidence>
<organism evidence="3 4">
    <name type="scientific">Lithohypha guttulata</name>
    <dbReference type="NCBI Taxonomy" id="1690604"/>
    <lineage>
        <taxon>Eukaryota</taxon>
        <taxon>Fungi</taxon>
        <taxon>Dikarya</taxon>
        <taxon>Ascomycota</taxon>
        <taxon>Pezizomycotina</taxon>
        <taxon>Eurotiomycetes</taxon>
        <taxon>Chaetothyriomycetidae</taxon>
        <taxon>Chaetothyriales</taxon>
        <taxon>Trichomeriaceae</taxon>
        <taxon>Lithohypha</taxon>
    </lineage>
</organism>
<feature type="region of interest" description="Disordered" evidence="1">
    <location>
        <begin position="152"/>
        <end position="226"/>
    </location>
</feature>
<feature type="compositionally biased region" description="Polar residues" evidence="1">
    <location>
        <begin position="173"/>
        <end position="185"/>
    </location>
</feature>
<evidence type="ECO:0000313" key="4">
    <source>
        <dbReference type="Proteomes" id="UP001345013"/>
    </source>
</evidence>
<name>A0ABR0KH13_9EURO</name>
<feature type="compositionally biased region" description="Low complexity" evidence="1">
    <location>
        <begin position="152"/>
        <end position="172"/>
    </location>
</feature>
<dbReference type="Proteomes" id="UP001345013">
    <property type="component" value="Unassembled WGS sequence"/>
</dbReference>
<keyword evidence="4" id="KW-1185">Reference proteome</keyword>
<feature type="compositionally biased region" description="Low complexity" evidence="1">
    <location>
        <begin position="31"/>
        <end position="40"/>
    </location>
</feature>
<proteinExistence type="predicted"/>
<feature type="compositionally biased region" description="Basic and acidic residues" evidence="1">
    <location>
        <begin position="41"/>
        <end position="53"/>
    </location>
</feature>
<evidence type="ECO:0000256" key="1">
    <source>
        <dbReference type="SAM" id="MobiDB-lite"/>
    </source>
</evidence>
<protein>
    <submittedName>
        <fullName evidence="3">Uncharacterized protein</fullName>
    </submittedName>
</protein>
<feature type="compositionally biased region" description="Polar residues" evidence="1">
    <location>
        <begin position="70"/>
        <end position="86"/>
    </location>
</feature>
<evidence type="ECO:0000313" key="3">
    <source>
        <dbReference type="EMBL" id="KAK5094768.1"/>
    </source>
</evidence>